<accession>A0A9P1MCI4</accession>
<comment type="catalytic activity">
    <reaction evidence="1 10 11">
        <text>Endohydrolysis of (1-&gt;4)-beta-D-xylosidic linkages in xylans.</text>
        <dbReference type="EC" id="3.2.1.8"/>
    </reaction>
</comment>
<dbReference type="InterPro" id="IPR033123">
    <property type="entry name" value="GH11_dom"/>
</dbReference>
<dbReference type="InterPro" id="IPR018208">
    <property type="entry name" value="GH11_AS_1"/>
</dbReference>
<dbReference type="Pfam" id="PF00457">
    <property type="entry name" value="Glyco_hydro_11"/>
    <property type="match status" value="2"/>
</dbReference>
<dbReference type="EC" id="3.2.1.8" evidence="4 10"/>
<feature type="region of interest" description="Disordered" evidence="12">
    <location>
        <begin position="16"/>
        <end position="75"/>
    </location>
</feature>
<dbReference type="PRINTS" id="PR00911">
    <property type="entry name" value="GLHYDRLASE11"/>
</dbReference>
<protein>
    <recommendedName>
        <fullName evidence="4 10">Endo-1,4-beta-xylanase</fullName>
        <ecNumber evidence="4 10">3.2.1.8</ecNumber>
    </recommendedName>
</protein>
<evidence type="ECO:0000256" key="6">
    <source>
        <dbReference type="ARBA" id="ARBA00022801"/>
    </source>
</evidence>
<feature type="active site" description="Nucleophile" evidence="10">
    <location>
        <position position="163"/>
    </location>
</feature>
<organism evidence="14 15">
    <name type="scientific">Parascedosporium putredinis</name>
    <dbReference type="NCBI Taxonomy" id="1442378"/>
    <lineage>
        <taxon>Eukaryota</taxon>
        <taxon>Fungi</taxon>
        <taxon>Dikarya</taxon>
        <taxon>Ascomycota</taxon>
        <taxon>Pezizomycotina</taxon>
        <taxon>Sordariomycetes</taxon>
        <taxon>Hypocreomycetidae</taxon>
        <taxon>Microascales</taxon>
        <taxon>Microascaceae</taxon>
        <taxon>Parascedosporium</taxon>
    </lineage>
</organism>
<evidence type="ECO:0000256" key="2">
    <source>
        <dbReference type="ARBA" id="ARBA00004851"/>
    </source>
</evidence>
<evidence type="ECO:0000313" key="15">
    <source>
        <dbReference type="Proteomes" id="UP000838763"/>
    </source>
</evidence>
<evidence type="ECO:0000256" key="10">
    <source>
        <dbReference type="PROSITE-ProRule" id="PRU01097"/>
    </source>
</evidence>
<dbReference type="AlphaFoldDB" id="A0A9P1MCI4"/>
<evidence type="ECO:0000256" key="11">
    <source>
        <dbReference type="RuleBase" id="RU362015"/>
    </source>
</evidence>
<comment type="pathway">
    <text evidence="2 10 11">Glycan degradation; xylan degradation.</text>
</comment>
<evidence type="ECO:0000259" key="13">
    <source>
        <dbReference type="PROSITE" id="PS51761"/>
    </source>
</evidence>
<evidence type="ECO:0000256" key="7">
    <source>
        <dbReference type="ARBA" id="ARBA00023277"/>
    </source>
</evidence>
<dbReference type="SUPFAM" id="SSF49899">
    <property type="entry name" value="Concanavalin A-like lectins/glucanases"/>
    <property type="match status" value="1"/>
</dbReference>
<dbReference type="InterPro" id="IPR013319">
    <property type="entry name" value="GH11/12"/>
</dbReference>
<feature type="compositionally biased region" description="Polar residues" evidence="12">
    <location>
        <begin position="35"/>
        <end position="58"/>
    </location>
</feature>
<gene>
    <name evidence="14" type="ORF">PPNO1_LOCUS7983</name>
</gene>
<evidence type="ECO:0000256" key="5">
    <source>
        <dbReference type="ARBA" id="ARBA00022651"/>
    </source>
</evidence>
<keyword evidence="5 10" id="KW-0858">Xylan degradation</keyword>
<dbReference type="PANTHER" id="PTHR46828:SF2">
    <property type="entry name" value="ENDO-1,4-BETA-XYLANASE A-RELATED"/>
    <property type="match status" value="1"/>
</dbReference>
<dbReference type="EMBL" id="CALLCH030000018">
    <property type="protein sequence ID" value="CAI4218394.1"/>
    <property type="molecule type" value="Genomic_DNA"/>
</dbReference>
<evidence type="ECO:0000256" key="1">
    <source>
        <dbReference type="ARBA" id="ARBA00000681"/>
    </source>
</evidence>
<keyword evidence="15" id="KW-1185">Reference proteome</keyword>
<comment type="similarity">
    <text evidence="3 10 11">Belongs to the glycosyl hydrolase 11 (cellulase G) family.</text>
</comment>
<keyword evidence="6 10" id="KW-0378">Hydrolase</keyword>
<evidence type="ECO:0000256" key="9">
    <source>
        <dbReference type="ARBA" id="ARBA00023326"/>
    </source>
</evidence>
<dbReference type="Gene3D" id="2.60.120.180">
    <property type="match status" value="2"/>
</dbReference>
<evidence type="ECO:0000256" key="3">
    <source>
        <dbReference type="ARBA" id="ARBA00007792"/>
    </source>
</evidence>
<evidence type="ECO:0000256" key="8">
    <source>
        <dbReference type="ARBA" id="ARBA00023295"/>
    </source>
</evidence>
<proteinExistence type="inferred from homology"/>
<reference evidence="14" key="1">
    <citation type="submission" date="2022-11" db="EMBL/GenBank/DDBJ databases">
        <authorList>
            <person name="Scott C."/>
            <person name="Bruce N."/>
        </authorList>
    </citation>
    <scope>NUCLEOTIDE SEQUENCE</scope>
</reference>
<name>A0A9P1MCI4_9PEZI</name>
<dbReference type="PANTHER" id="PTHR46828">
    <property type="entry name" value="ENDO-1,4-BETA-XYLANASE A-RELATED"/>
    <property type="match status" value="1"/>
</dbReference>
<evidence type="ECO:0000256" key="4">
    <source>
        <dbReference type="ARBA" id="ARBA00012590"/>
    </source>
</evidence>
<dbReference type="GO" id="GO:0031176">
    <property type="term" value="F:endo-1,4-beta-xylanase activity"/>
    <property type="evidence" value="ECO:0007669"/>
    <property type="project" value="UniProtKB-UniRule"/>
</dbReference>
<dbReference type="OrthoDB" id="2115822at2759"/>
<keyword evidence="9 10" id="KW-0624">Polysaccharide degradation</keyword>
<evidence type="ECO:0000256" key="12">
    <source>
        <dbReference type="SAM" id="MobiDB-lite"/>
    </source>
</evidence>
<dbReference type="InterPro" id="IPR013320">
    <property type="entry name" value="ConA-like_dom_sf"/>
</dbReference>
<keyword evidence="7 10" id="KW-0119">Carbohydrate metabolism</keyword>
<comment type="caution">
    <text evidence="14">The sequence shown here is derived from an EMBL/GenBank/DDBJ whole genome shotgun (WGS) entry which is preliminary data.</text>
</comment>
<feature type="domain" description="GH11" evidence="13">
    <location>
        <begin position="96"/>
        <end position="267"/>
    </location>
</feature>
<dbReference type="Proteomes" id="UP000838763">
    <property type="component" value="Unassembled WGS sequence"/>
</dbReference>
<dbReference type="PROSITE" id="PS51761">
    <property type="entry name" value="GH11_3"/>
    <property type="match status" value="1"/>
</dbReference>
<evidence type="ECO:0000313" key="14">
    <source>
        <dbReference type="EMBL" id="CAI4218394.1"/>
    </source>
</evidence>
<feature type="active site" description="Proton donor" evidence="10">
    <location>
        <position position="254"/>
    </location>
</feature>
<keyword evidence="8 10" id="KW-0326">Glycosidase</keyword>
<sequence length="273" mass="29737">MSGNNGAFIYSSNLTTSTSVTGMDGQRSGVHRSQRISSDGTGTTIESTTQKMGASQLGSRRIEDVSETDQDEQKLDSECELISNTEQAYETHARDAAEPNTIEARQGYYFQNWSEMGSNIRCANGAGGSYTADWSSKGGFVCGKGWSGGGASRLRLDQEPLIEYYIIEAHADLAPNEPWTSKGTFTFDEGTYEVFTSTRVQKPSIEGTRTFEQYWSVRQEQRVGGTVTTAKHFEEWAKLGMRLGNHDYVVLATEGYTADGGPGSSGSSSITLQ</sequence>
<dbReference type="PROSITE" id="PS00776">
    <property type="entry name" value="GH11_1"/>
    <property type="match status" value="1"/>
</dbReference>
<dbReference type="GO" id="GO:0045493">
    <property type="term" value="P:xylan catabolic process"/>
    <property type="evidence" value="ECO:0007669"/>
    <property type="project" value="UniProtKB-UniRule"/>
</dbReference>
<dbReference type="InterPro" id="IPR001137">
    <property type="entry name" value="Glyco_hydro_11"/>
</dbReference>